<proteinExistence type="predicted"/>
<sequence length="49" mass="5336">MPIGTTGGICTKHVIVSDQVVVTQFFCRGCKLGYVGRIGPDFGLWEYDA</sequence>
<name>A0A381Q0C8_9ZZZZ</name>
<organism evidence="1">
    <name type="scientific">marine metagenome</name>
    <dbReference type="NCBI Taxonomy" id="408172"/>
    <lineage>
        <taxon>unclassified sequences</taxon>
        <taxon>metagenomes</taxon>
        <taxon>ecological metagenomes</taxon>
    </lineage>
</organism>
<reference evidence="1" key="1">
    <citation type="submission" date="2018-05" db="EMBL/GenBank/DDBJ databases">
        <authorList>
            <person name="Lanie J.A."/>
            <person name="Ng W.-L."/>
            <person name="Kazmierczak K.M."/>
            <person name="Andrzejewski T.M."/>
            <person name="Davidsen T.M."/>
            <person name="Wayne K.J."/>
            <person name="Tettelin H."/>
            <person name="Glass J.I."/>
            <person name="Rusch D."/>
            <person name="Podicherti R."/>
            <person name="Tsui H.-C.T."/>
            <person name="Winkler M.E."/>
        </authorList>
    </citation>
    <scope>NUCLEOTIDE SEQUENCE</scope>
</reference>
<gene>
    <name evidence="1" type="ORF">METZ01_LOCUS24531</name>
</gene>
<evidence type="ECO:0008006" key="2">
    <source>
        <dbReference type="Google" id="ProtNLM"/>
    </source>
</evidence>
<accession>A0A381Q0C8</accession>
<dbReference type="EMBL" id="UINC01001129">
    <property type="protein sequence ID" value="SUZ71677.1"/>
    <property type="molecule type" value="Genomic_DNA"/>
</dbReference>
<dbReference type="AlphaFoldDB" id="A0A381Q0C8"/>
<protein>
    <recommendedName>
        <fullName evidence="2">CENP-V/GFA domain-containing protein</fullName>
    </recommendedName>
</protein>
<evidence type="ECO:0000313" key="1">
    <source>
        <dbReference type="EMBL" id="SUZ71677.1"/>
    </source>
</evidence>